<organism evidence="2 3">
    <name type="scientific">Ceratocystis fimbriata CBS 114723</name>
    <dbReference type="NCBI Taxonomy" id="1035309"/>
    <lineage>
        <taxon>Eukaryota</taxon>
        <taxon>Fungi</taxon>
        <taxon>Dikarya</taxon>
        <taxon>Ascomycota</taxon>
        <taxon>Pezizomycotina</taxon>
        <taxon>Sordariomycetes</taxon>
        <taxon>Hypocreomycetidae</taxon>
        <taxon>Microascales</taxon>
        <taxon>Ceratocystidaceae</taxon>
        <taxon>Ceratocystis</taxon>
    </lineage>
</organism>
<feature type="region of interest" description="Disordered" evidence="1">
    <location>
        <begin position="244"/>
        <end position="282"/>
    </location>
</feature>
<evidence type="ECO:0000313" key="3">
    <source>
        <dbReference type="Proteomes" id="UP000222788"/>
    </source>
</evidence>
<reference evidence="2 3" key="1">
    <citation type="journal article" date="2013" name="Fungal Biol.">
        <title>Analysis of microsatellite markers in the genome of the plant pathogen Ceratocystis fimbriata.</title>
        <authorList>
            <person name="Simpson M.C."/>
            <person name="Wilken P.M."/>
            <person name="Coetzee M.P."/>
            <person name="Wingfield M.J."/>
            <person name="Wingfield B.D."/>
        </authorList>
    </citation>
    <scope>NUCLEOTIDE SEQUENCE [LARGE SCALE GENOMIC DNA]</scope>
    <source>
        <strain evidence="2 3">CBS 114723</strain>
    </source>
</reference>
<dbReference type="STRING" id="1035309.A0A2C5WY28"/>
<name>A0A2C5WY28_9PEZI</name>
<protein>
    <submittedName>
        <fullName evidence="2">Uncharacterized protein</fullName>
    </submittedName>
</protein>
<feature type="compositionally biased region" description="Low complexity" evidence="1">
    <location>
        <begin position="42"/>
        <end position="89"/>
    </location>
</feature>
<feature type="compositionally biased region" description="Basic and acidic residues" evidence="1">
    <location>
        <begin position="96"/>
        <end position="113"/>
    </location>
</feature>
<reference evidence="2 3" key="2">
    <citation type="journal article" date="2013" name="IMA Fungus">
        <title>IMA Genome-F 1: Ceratocystis fimbriata: Draft nuclear genome sequence for the plant pathogen, Ceratocystis fimbriata.</title>
        <authorList>
            <person name="Wilken P.M."/>
            <person name="Steenkamp E.T."/>
            <person name="Wingfield M.J."/>
            <person name="de Beer Z.W."/>
            <person name="Wingfield B.D."/>
        </authorList>
    </citation>
    <scope>NUCLEOTIDE SEQUENCE [LARGE SCALE GENOMIC DNA]</scope>
    <source>
        <strain evidence="2 3">CBS 114723</strain>
    </source>
</reference>
<keyword evidence="3" id="KW-1185">Reference proteome</keyword>
<dbReference type="OrthoDB" id="5366256at2759"/>
<feature type="compositionally biased region" description="Basic residues" evidence="1">
    <location>
        <begin position="253"/>
        <end position="268"/>
    </location>
</feature>
<proteinExistence type="predicted"/>
<sequence length="323" mass="35114">MSLATLHYDSSFATMSNRQSGYAPWSQMPPSNDASHSHMMNHHIPQGHGSHHPQQQQQQQPPSGPPHTTSDSSITPPPTTSRSVTSSPPRAGMTPEQRELKRQQNQVRRDSKTTSRIRRANSNPYGNDMPGGPPSAGLGSVYSGSPAGAPATGSMPMMGENSGAPMQSPSYLHPYSPPLAEGQSHYQYQSPHMQSTYGMPMDYSGFQQHPQSSYARGRHPPPSNIPMDPNAGMMYGAVPSMMSPSMPQPSPHGHSHTHSGHVHPHGAHPHPVAPPPHMGAAEANNNNHVRVVQTRPKPQCWEHGCNGRQFSTFSNLLRHQQKP</sequence>
<comment type="caution">
    <text evidence="2">The sequence shown here is derived from an EMBL/GenBank/DDBJ whole genome shotgun (WGS) entry which is preliminary data.</text>
</comment>
<gene>
    <name evidence="2" type="ORF">CFIMG_002852RA</name>
</gene>
<dbReference type="Proteomes" id="UP000222788">
    <property type="component" value="Unassembled WGS sequence"/>
</dbReference>
<dbReference type="EMBL" id="APWK03000067">
    <property type="protein sequence ID" value="PHH52468.1"/>
    <property type="molecule type" value="Genomic_DNA"/>
</dbReference>
<evidence type="ECO:0000313" key="2">
    <source>
        <dbReference type="EMBL" id="PHH52468.1"/>
    </source>
</evidence>
<accession>A0A2C5WY28</accession>
<evidence type="ECO:0000256" key="1">
    <source>
        <dbReference type="SAM" id="MobiDB-lite"/>
    </source>
</evidence>
<dbReference type="AlphaFoldDB" id="A0A2C5WY28"/>
<feature type="region of interest" description="Disordered" evidence="1">
    <location>
        <begin position="19"/>
        <end position="145"/>
    </location>
</feature>